<protein>
    <submittedName>
        <fullName evidence="1">Uncharacterized protein</fullName>
    </submittedName>
</protein>
<evidence type="ECO:0000313" key="2">
    <source>
        <dbReference type="Proteomes" id="UP000187074"/>
    </source>
</evidence>
<gene>
    <name evidence="1" type="ORF">BK123_32985</name>
</gene>
<comment type="caution">
    <text evidence="1">The sequence shown here is derived from an EMBL/GenBank/DDBJ whole genome shotgun (WGS) entry which is preliminary data.</text>
</comment>
<accession>A0A1R1AM02</accession>
<reference evidence="1 2" key="1">
    <citation type="submission" date="2016-11" db="EMBL/GenBank/DDBJ databases">
        <title>Paenibacillus species isolates.</title>
        <authorList>
            <person name="Beno S.M."/>
        </authorList>
    </citation>
    <scope>NUCLEOTIDE SEQUENCE [LARGE SCALE GENOMIC DNA]</scope>
    <source>
        <strain evidence="1 2">FSL F4-0100</strain>
    </source>
</reference>
<name>A0A1R1AM02_PAELA</name>
<evidence type="ECO:0000313" key="1">
    <source>
        <dbReference type="EMBL" id="OME86448.1"/>
    </source>
</evidence>
<proteinExistence type="predicted"/>
<dbReference type="EMBL" id="MRTF01000022">
    <property type="protein sequence ID" value="OME86448.1"/>
    <property type="molecule type" value="Genomic_DNA"/>
</dbReference>
<organism evidence="1 2">
    <name type="scientific">Paenibacillus lautus</name>
    <name type="common">Bacillus lautus</name>
    <dbReference type="NCBI Taxonomy" id="1401"/>
    <lineage>
        <taxon>Bacteria</taxon>
        <taxon>Bacillati</taxon>
        <taxon>Bacillota</taxon>
        <taxon>Bacilli</taxon>
        <taxon>Bacillales</taxon>
        <taxon>Paenibacillaceae</taxon>
        <taxon>Paenibacillus</taxon>
    </lineage>
</organism>
<dbReference type="OrthoDB" id="9802848at2"/>
<dbReference type="STRING" id="1401.BK123_32985"/>
<dbReference type="AlphaFoldDB" id="A0A1R1AM02"/>
<dbReference type="Proteomes" id="UP000187074">
    <property type="component" value="Unassembled WGS sequence"/>
</dbReference>
<sequence length="60" mass="6587">MSTTTLNVKLITENLADDLITGMQNASGIYIMTSFVMQSGGRLLAPHLKGAIERGHQQRR</sequence>